<sequence>MFKLMEGEDVQDSVTFLFENQPVSATPGMSVAAALLAADVSIFRQTPVSQSARGPFCMMGACYDCLVFVDGMNVQACMTKVRDGMKVSRVPIINKDIET</sequence>
<keyword evidence="1" id="KW-0560">Oxidoreductase</keyword>
<dbReference type="RefSeq" id="WP_235226324.1">
    <property type="nucleotide sequence ID" value="NZ_JAKGAQ010000003.1"/>
</dbReference>
<proteinExistence type="predicted"/>
<dbReference type="Gene3D" id="3.10.20.440">
    <property type="entry name" value="2Fe-2S iron-sulphur cluster binding domain, sarcosine oxidase, alpha subunit, N-terminal domain"/>
    <property type="match status" value="1"/>
</dbReference>
<dbReference type="EMBL" id="JAKGAQ010000003">
    <property type="protein sequence ID" value="MCF2871996.1"/>
    <property type="molecule type" value="Genomic_DNA"/>
</dbReference>
<evidence type="ECO:0000313" key="3">
    <source>
        <dbReference type="Proteomes" id="UP001200557"/>
    </source>
</evidence>
<dbReference type="Proteomes" id="UP001200557">
    <property type="component" value="Unassembled WGS sequence"/>
</dbReference>
<reference evidence="2 3" key="1">
    <citation type="submission" date="2022-01" db="EMBL/GenBank/DDBJ databases">
        <title>Octadecabacter sp. nov., isolated from a marine alga.</title>
        <authorList>
            <person name="Jin M.S."/>
            <person name="Kim H.M."/>
            <person name="Han D.M."/>
            <person name="Jung J.J."/>
            <person name="Jeon C.O."/>
        </authorList>
    </citation>
    <scope>NUCLEOTIDE SEQUENCE [LARGE SCALE GENOMIC DNA]</scope>
    <source>
        <strain evidence="2 3">G9-8</strain>
    </source>
</reference>
<comment type="caution">
    <text evidence="2">The sequence shown here is derived from an EMBL/GenBank/DDBJ whole genome shotgun (WGS) entry which is preliminary data.</text>
</comment>
<evidence type="ECO:0000256" key="1">
    <source>
        <dbReference type="ARBA" id="ARBA00023002"/>
    </source>
</evidence>
<dbReference type="InterPro" id="IPR042204">
    <property type="entry name" value="2Fe-2S-bd_N"/>
</dbReference>
<gene>
    <name evidence="2" type="ORF">L0664_13040</name>
</gene>
<protein>
    <submittedName>
        <fullName evidence="2">(2Fe-2S)-binding protein</fullName>
    </submittedName>
</protein>
<dbReference type="SUPFAM" id="SSF54292">
    <property type="entry name" value="2Fe-2S ferredoxin-like"/>
    <property type="match status" value="1"/>
</dbReference>
<dbReference type="Pfam" id="PF13510">
    <property type="entry name" value="Fer2_4"/>
    <property type="match status" value="1"/>
</dbReference>
<evidence type="ECO:0000313" key="2">
    <source>
        <dbReference type="EMBL" id="MCF2871996.1"/>
    </source>
</evidence>
<accession>A0ABS9D0T4</accession>
<name>A0ABS9D0T4_9RHOB</name>
<keyword evidence="3" id="KW-1185">Reference proteome</keyword>
<organism evidence="2 3">
    <name type="scientific">Octadecabacter dasysiphoniae</name>
    <dbReference type="NCBI Taxonomy" id="2909341"/>
    <lineage>
        <taxon>Bacteria</taxon>
        <taxon>Pseudomonadati</taxon>
        <taxon>Pseudomonadota</taxon>
        <taxon>Alphaproteobacteria</taxon>
        <taxon>Rhodobacterales</taxon>
        <taxon>Roseobacteraceae</taxon>
        <taxon>Octadecabacter</taxon>
    </lineage>
</organism>
<dbReference type="InterPro" id="IPR036010">
    <property type="entry name" value="2Fe-2S_ferredoxin-like_sf"/>
</dbReference>